<dbReference type="EMBL" id="CAXLJL010000290">
    <property type="protein sequence ID" value="CAL5136205.1"/>
    <property type="molecule type" value="Genomic_DNA"/>
</dbReference>
<feature type="compositionally biased region" description="Basic and acidic residues" evidence="1">
    <location>
        <begin position="286"/>
        <end position="301"/>
    </location>
</feature>
<comment type="caution">
    <text evidence="2">The sequence shown here is derived from an EMBL/GenBank/DDBJ whole genome shotgun (WGS) entry which is preliminary data.</text>
</comment>
<organism evidence="2 3">
    <name type="scientific">Calicophoron daubneyi</name>
    <name type="common">Rumen fluke</name>
    <name type="synonym">Paramphistomum daubneyi</name>
    <dbReference type="NCBI Taxonomy" id="300641"/>
    <lineage>
        <taxon>Eukaryota</taxon>
        <taxon>Metazoa</taxon>
        <taxon>Spiralia</taxon>
        <taxon>Lophotrochozoa</taxon>
        <taxon>Platyhelminthes</taxon>
        <taxon>Trematoda</taxon>
        <taxon>Digenea</taxon>
        <taxon>Plagiorchiida</taxon>
        <taxon>Pronocephalata</taxon>
        <taxon>Paramphistomoidea</taxon>
        <taxon>Paramphistomidae</taxon>
        <taxon>Calicophoron</taxon>
    </lineage>
</organism>
<dbReference type="Proteomes" id="UP001497525">
    <property type="component" value="Unassembled WGS sequence"/>
</dbReference>
<evidence type="ECO:0000256" key="1">
    <source>
        <dbReference type="SAM" id="MobiDB-lite"/>
    </source>
</evidence>
<evidence type="ECO:0000313" key="2">
    <source>
        <dbReference type="EMBL" id="CAL5136205.1"/>
    </source>
</evidence>
<protein>
    <submittedName>
        <fullName evidence="2">Uncharacterized protein</fullName>
    </submittedName>
</protein>
<gene>
    <name evidence="2" type="ORF">CDAUBV1_LOCUS10279</name>
</gene>
<evidence type="ECO:0000313" key="3">
    <source>
        <dbReference type="Proteomes" id="UP001497525"/>
    </source>
</evidence>
<proteinExistence type="predicted"/>
<name>A0AAV2TGF1_CALDB</name>
<dbReference type="AlphaFoldDB" id="A0AAV2TGF1"/>
<reference evidence="2" key="1">
    <citation type="submission" date="2024-06" db="EMBL/GenBank/DDBJ databases">
        <authorList>
            <person name="Liu X."/>
            <person name="Lenzi L."/>
            <person name="Haldenby T S."/>
            <person name="Uol C."/>
        </authorList>
    </citation>
    <scope>NUCLEOTIDE SEQUENCE</scope>
</reference>
<sequence>MEDPAPTMRLHQIQAKMPFGRTDFVPEEETRNLRANFPEPDILQPFKEAATSLIKRQESIEFSEKLTCRRDTAVEYCRDVASNSLSHPDYRKLLWLSLQGDFDDQQDTEYRAKIKKTTSPQSLYAGGKKVSAPSEVITSQLESRYRLGSSIPFCLNPHAAYLIQHATIMGQRKKVQRELGTNVIYLNDRNHFRGLEHHLNAIWERRSDIAHRTRADAEYEKVQKVYREDLSDILKPKKHKKQAAKDKSIELLPEFDISVIEEPAVAVAIEEEKREGTPFSTSGESNSHEVTEDHETLENSKELTPPKAPSADSLPPLPSAGSASSLSSRVSMRGLYDNAEKSVKFQEEFQPRRLKYYELPWPGSVKD</sequence>
<feature type="compositionally biased region" description="Low complexity" evidence="1">
    <location>
        <begin position="309"/>
        <end position="328"/>
    </location>
</feature>
<feature type="region of interest" description="Disordered" evidence="1">
    <location>
        <begin position="271"/>
        <end position="329"/>
    </location>
</feature>
<accession>A0AAV2TGF1</accession>